<dbReference type="AlphaFoldDB" id="A0A0J6VCD4"/>
<dbReference type="EMBL" id="JYNL01000069">
    <property type="protein sequence ID" value="KMO67839.1"/>
    <property type="molecule type" value="Genomic_DNA"/>
</dbReference>
<accession>A0A0J6VCD4</accession>
<evidence type="ECO:0000313" key="1">
    <source>
        <dbReference type="EMBL" id="KMO67839.1"/>
    </source>
</evidence>
<dbReference type="STRING" id="37916.MCHLDSM_07092"/>
<proteinExistence type="predicted"/>
<comment type="caution">
    <text evidence="1">The sequence shown here is derived from an EMBL/GenBank/DDBJ whole genome shotgun (WGS) entry which is preliminary data.</text>
</comment>
<evidence type="ECO:0008006" key="3">
    <source>
        <dbReference type="Google" id="ProtNLM"/>
    </source>
</evidence>
<gene>
    <name evidence="1" type="ORF">MCHLDSM_07092</name>
</gene>
<dbReference type="Pfam" id="PF11238">
    <property type="entry name" value="DUF3039"/>
    <property type="match status" value="1"/>
</dbReference>
<reference evidence="1 2" key="1">
    <citation type="journal article" date="2015" name="Genome Biol. Evol.">
        <title>Characterization of Three Mycobacterium spp. with Potential Use in Bioremediation by Genome Sequencing and Comparative Genomics.</title>
        <authorList>
            <person name="Das S."/>
            <person name="Pettersson B.M."/>
            <person name="Behra P.R."/>
            <person name="Ramesh M."/>
            <person name="Dasgupta S."/>
            <person name="Bhattacharya A."/>
            <person name="Kirsebom L.A."/>
        </authorList>
    </citation>
    <scope>NUCLEOTIDE SEQUENCE [LARGE SCALE GENOMIC DNA]</scope>
    <source>
        <strain evidence="1 2">DSM 43826</strain>
    </source>
</reference>
<evidence type="ECO:0000313" key="2">
    <source>
        <dbReference type="Proteomes" id="UP000036513"/>
    </source>
</evidence>
<sequence>MPLRRARPTIRLLREDLSSDWESPHPRRFLQTGELTSLHPLSELPHPILAKAVSSFGDDPADDNYVGPIASSTNLPLLEIKAGQWRGGVWHDRELDVCWVLVAGLAKGGHDDHDDFYQCVARDNSDPSRWMPTEADVRLLKRERAALRLTEWELEIQQELVRALREVQRGGETEFELPHPAPQQGTIATVAITVVEVREDGYEADEIVVNIIPESRHAGSQLFWQATVRVLTTLNPPQQGWDRYKDSYSNIAEPGHWSARVTELGELVGRKALAESEPGRVAHYLHREHIAESVVEGTAMRAMCGVFFVNTQMPDGLPQCPDCTERWSQLPK</sequence>
<dbReference type="InterPro" id="IPR021400">
    <property type="entry name" value="DUF3039"/>
</dbReference>
<name>A0A0J6VCD4_9MYCO</name>
<organism evidence="1 2">
    <name type="scientific">Mycolicibacterium chlorophenolicum</name>
    <dbReference type="NCBI Taxonomy" id="37916"/>
    <lineage>
        <taxon>Bacteria</taxon>
        <taxon>Bacillati</taxon>
        <taxon>Actinomycetota</taxon>
        <taxon>Actinomycetes</taxon>
        <taxon>Mycobacteriales</taxon>
        <taxon>Mycobacteriaceae</taxon>
        <taxon>Mycolicibacterium</taxon>
    </lineage>
</organism>
<dbReference type="RefSeq" id="WP_131722721.1">
    <property type="nucleotide sequence ID" value="NZ_JYNL01000069.1"/>
</dbReference>
<dbReference type="PATRIC" id="fig|37916.4.peg.7111"/>
<keyword evidence="2" id="KW-1185">Reference proteome</keyword>
<protein>
    <recommendedName>
        <fullName evidence="3">DUF3039 domain-containing protein</fullName>
    </recommendedName>
</protein>
<dbReference type="Proteomes" id="UP000036513">
    <property type="component" value="Unassembled WGS sequence"/>
</dbReference>